<keyword evidence="3" id="KW-1185">Reference proteome</keyword>
<evidence type="ECO:0000256" key="1">
    <source>
        <dbReference type="SAM" id="MobiDB-lite"/>
    </source>
</evidence>
<dbReference type="KEGG" id="mbe:MBM_03091"/>
<accession>K1Y129</accession>
<protein>
    <recommendedName>
        <fullName evidence="4">Pentatricopeptide repeat domain-containing protein</fullName>
    </recommendedName>
</protein>
<feature type="region of interest" description="Disordered" evidence="1">
    <location>
        <begin position="117"/>
        <end position="183"/>
    </location>
</feature>
<reference evidence="2 3" key="1">
    <citation type="journal article" date="2012" name="BMC Genomics">
        <title>Sequencing the genome of Marssonina brunnea reveals fungus-poplar co-evolution.</title>
        <authorList>
            <person name="Zhu S."/>
            <person name="Cao Y.-Z."/>
            <person name="Jiang C."/>
            <person name="Tan B.-Y."/>
            <person name="Wang Z."/>
            <person name="Feng S."/>
            <person name="Zhang L."/>
            <person name="Su X.-H."/>
            <person name="Brejova B."/>
            <person name="Vinar T."/>
            <person name="Xu M."/>
            <person name="Wang M.-X."/>
            <person name="Zhang S.-G."/>
            <person name="Huang M.-R."/>
            <person name="Wu R."/>
            <person name="Zhou Y."/>
        </authorList>
    </citation>
    <scope>NUCLEOTIDE SEQUENCE [LARGE SCALE GENOMIC DNA]</scope>
    <source>
        <strain evidence="2 3">MB_m1</strain>
    </source>
</reference>
<proteinExistence type="predicted"/>
<organism evidence="2 3">
    <name type="scientific">Marssonina brunnea f. sp. multigermtubi (strain MB_m1)</name>
    <name type="common">Marssonina leaf spot fungus</name>
    <dbReference type="NCBI Taxonomy" id="1072389"/>
    <lineage>
        <taxon>Eukaryota</taxon>
        <taxon>Fungi</taxon>
        <taxon>Dikarya</taxon>
        <taxon>Ascomycota</taxon>
        <taxon>Pezizomycotina</taxon>
        <taxon>Leotiomycetes</taxon>
        <taxon>Helotiales</taxon>
        <taxon>Drepanopezizaceae</taxon>
        <taxon>Drepanopeziza</taxon>
    </lineage>
</organism>
<feature type="compositionally biased region" description="Acidic residues" evidence="1">
    <location>
        <begin position="160"/>
        <end position="169"/>
    </location>
</feature>
<dbReference type="OMA" id="ARMFATR"/>
<dbReference type="RefSeq" id="XP_007290980.1">
    <property type="nucleotide sequence ID" value="XM_007290918.1"/>
</dbReference>
<sequence>MRPALQKLVQRPNVRELLRFLVEGNYAQSYAPANIGNGDCRRRFCGWIGCVREPRRRNYASVASAASKQDECSQEGREDGKGPKYHEWAQAKDCSIEGTGDTAPTGDMAMRLLRRAQVPSESRAGTGRATFSTPDTHPLPPEPGGLQLVERVMPPGNEPDLADTQELEEEKGRHEVLSSKRLPRPAPVPLSPAILPPVAKTILGNVSAVSSNRWEETKWTHEQLDFESSLDQWPLPEGSKGRLLDSATFSHDFDLWALFLGYRKRIYGTEGVRLFWNQIRERGILIPTAGPLADQVWSTFVDLGIEDPSVLPQIIDYADLVLQHDGRRWSKLYSRIIQQLLTSDHAKLAHKWHKRLIQNHPPGPRGFAEMCRHIVFKSGDLVALRIIHRQCPYRNTYGKIIPALCEKEDFTTATKWHDYLVDLGDLPSSAKMAYPLIQHYDKYKPLRARRLVSSLVNAGVPSADTLAKGYEGYQGISREMMNLIHGETHNIPVKQYNDKLGARWFATEWISLDVAINGVTALGVQSIGPLSLQAMVLREPDLKLIYSRIAQLRAGGVSIGNSLYSQAVESFAKDGKYDLLASLLNSDQHPDELENFELQESLLSAYVKAGDWAQYRRTMAIRLLSSTSPESEKQNIELRVIASTGNVPSVLNGVEDMIINGIEFEPRTITCLIRSILFSRQKGRHPMSRRRDPHSSNRPTDLDSCILMLKSIVRCGAYIEPQDWHEIIRRLGMLGRLHELKELLLWLANVYRGNCSTSWAKKYHVPREVQTSVPQHPLRTLFAPDLQRAIVEWGFITNSRHQNLQLSAQRQLHTRTNEPRQLTWGILLLRDLNRLGVFIDGRAVRKSIFDRLITYYGPGHSNKLYNSTFAVRLPELEVVAREIDEALGGDYFASVKLGEIVERKAMVRLQKLARRRAKGSGKISRDVRIERLRKDSRLLDDDMCWETRGMEGSA</sequence>
<dbReference type="HOGENOM" id="CLU_007655_0_1_1"/>
<evidence type="ECO:0000313" key="3">
    <source>
        <dbReference type="Proteomes" id="UP000006753"/>
    </source>
</evidence>
<feature type="region of interest" description="Disordered" evidence="1">
    <location>
        <begin position="62"/>
        <end position="86"/>
    </location>
</feature>
<dbReference type="EMBL" id="JH921432">
    <property type="protein sequence ID" value="EKD18849.1"/>
    <property type="molecule type" value="Genomic_DNA"/>
</dbReference>
<dbReference type="Proteomes" id="UP000006753">
    <property type="component" value="Unassembled WGS sequence"/>
</dbReference>
<evidence type="ECO:0000313" key="2">
    <source>
        <dbReference type="EMBL" id="EKD18849.1"/>
    </source>
</evidence>
<feature type="compositionally biased region" description="Basic and acidic residues" evidence="1">
    <location>
        <begin position="68"/>
        <end position="86"/>
    </location>
</feature>
<name>K1Y129_MARBU</name>
<dbReference type="OrthoDB" id="5366531at2759"/>
<dbReference type="AlphaFoldDB" id="K1Y129"/>
<dbReference type="InParanoid" id="K1Y129"/>
<dbReference type="eggNOG" id="ENOG502S1QC">
    <property type="taxonomic scope" value="Eukaryota"/>
</dbReference>
<evidence type="ECO:0008006" key="4">
    <source>
        <dbReference type="Google" id="ProtNLM"/>
    </source>
</evidence>
<dbReference type="STRING" id="1072389.K1Y129"/>
<dbReference type="GeneID" id="18759026"/>
<gene>
    <name evidence="2" type="ORF">MBM_03091</name>
</gene>